<dbReference type="PANTHER" id="PTHR43313">
    <property type="entry name" value="SHORT-CHAIN DEHYDROGENASE/REDUCTASE FAMILY 9C"/>
    <property type="match status" value="1"/>
</dbReference>
<dbReference type="EMBL" id="JAEAOA010002342">
    <property type="protein sequence ID" value="KAK3594137.1"/>
    <property type="molecule type" value="Genomic_DNA"/>
</dbReference>
<dbReference type="InterPro" id="IPR020904">
    <property type="entry name" value="Sc_DH/Rdtase_CS"/>
</dbReference>
<evidence type="ECO:0000313" key="3">
    <source>
        <dbReference type="Proteomes" id="UP001195483"/>
    </source>
</evidence>
<keyword evidence="3" id="KW-1185">Reference proteome</keyword>
<dbReference type="AlphaFoldDB" id="A0AAE0VYQ7"/>
<dbReference type="Pfam" id="PF00106">
    <property type="entry name" value="adh_short"/>
    <property type="match status" value="1"/>
</dbReference>
<proteinExistence type="predicted"/>
<accession>A0AAE0VYQ7</accession>
<reference evidence="2" key="3">
    <citation type="submission" date="2023-05" db="EMBL/GenBank/DDBJ databases">
        <authorList>
            <person name="Smith C.H."/>
        </authorList>
    </citation>
    <scope>NUCLEOTIDE SEQUENCE</scope>
    <source>
        <strain evidence="2">CHS0354</strain>
        <tissue evidence="2">Mantle</tissue>
    </source>
</reference>
<dbReference type="Gene3D" id="3.40.50.720">
    <property type="entry name" value="NAD(P)-binding Rossmann-like Domain"/>
    <property type="match status" value="1"/>
</dbReference>
<reference evidence="2" key="1">
    <citation type="journal article" date="2021" name="Genome Biol. Evol.">
        <title>A High-Quality Reference Genome for a Parasitic Bivalve with Doubly Uniparental Inheritance (Bivalvia: Unionida).</title>
        <authorList>
            <person name="Smith C.H."/>
        </authorList>
    </citation>
    <scope>NUCLEOTIDE SEQUENCE</scope>
    <source>
        <strain evidence="2">CHS0354</strain>
    </source>
</reference>
<protein>
    <submittedName>
        <fullName evidence="2">Uncharacterized protein</fullName>
    </submittedName>
</protein>
<reference evidence="2" key="2">
    <citation type="journal article" date="2021" name="Genome Biol. Evol.">
        <title>Developing a high-quality reference genome for a parasitic bivalve with doubly uniparental inheritance (Bivalvia: Unionida).</title>
        <authorList>
            <person name="Smith C.H."/>
        </authorList>
    </citation>
    <scope>NUCLEOTIDE SEQUENCE</scope>
    <source>
        <strain evidence="2">CHS0354</strain>
        <tissue evidence="2">Mantle</tissue>
    </source>
</reference>
<dbReference type="InterPro" id="IPR036291">
    <property type="entry name" value="NAD(P)-bd_dom_sf"/>
</dbReference>
<dbReference type="SUPFAM" id="SSF51735">
    <property type="entry name" value="NAD(P)-binding Rossmann-fold domains"/>
    <property type="match status" value="1"/>
</dbReference>
<dbReference type="PANTHER" id="PTHR43313:SF1">
    <property type="entry name" value="3BETA-HYDROXYSTEROID DEHYDROGENASE DHS-16"/>
    <property type="match status" value="1"/>
</dbReference>
<dbReference type="PRINTS" id="PR00081">
    <property type="entry name" value="GDHRDH"/>
</dbReference>
<dbReference type="PROSITE" id="PS00061">
    <property type="entry name" value="ADH_SHORT"/>
    <property type="match status" value="1"/>
</dbReference>
<organism evidence="2 3">
    <name type="scientific">Potamilus streckersoni</name>
    <dbReference type="NCBI Taxonomy" id="2493646"/>
    <lineage>
        <taxon>Eukaryota</taxon>
        <taxon>Metazoa</taxon>
        <taxon>Spiralia</taxon>
        <taxon>Lophotrochozoa</taxon>
        <taxon>Mollusca</taxon>
        <taxon>Bivalvia</taxon>
        <taxon>Autobranchia</taxon>
        <taxon>Heteroconchia</taxon>
        <taxon>Palaeoheterodonta</taxon>
        <taxon>Unionida</taxon>
        <taxon>Unionoidea</taxon>
        <taxon>Unionidae</taxon>
        <taxon>Ambleminae</taxon>
        <taxon>Lampsilini</taxon>
        <taxon>Potamilus</taxon>
    </lineage>
</organism>
<evidence type="ECO:0000256" key="1">
    <source>
        <dbReference type="ARBA" id="ARBA00023002"/>
    </source>
</evidence>
<comment type="caution">
    <text evidence="2">The sequence shown here is derived from an EMBL/GenBank/DDBJ whole genome shotgun (WGS) entry which is preliminary data.</text>
</comment>
<name>A0AAE0VYQ7_9BIVA</name>
<dbReference type="GO" id="GO:0016491">
    <property type="term" value="F:oxidoreductase activity"/>
    <property type="evidence" value="ECO:0007669"/>
    <property type="project" value="UniProtKB-KW"/>
</dbReference>
<dbReference type="Proteomes" id="UP001195483">
    <property type="component" value="Unassembled WGS sequence"/>
</dbReference>
<dbReference type="InterPro" id="IPR002347">
    <property type="entry name" value="SDR_fam"/>
</dbReference>
<dbReference type="GO" id="GO:0008202">
    <property type="term" value="P:steroid metabolic process"/>
    <property type="evidence" value="ECO:0007669"/>
    <property type="project" value="TreeGrafter"/>
</dbReference>
<sequence length="203" mass="22926">MEMISDAVFQKVMDTNVFGTVRLTRSLLPLIRQAKGRIINVTSLLGRISMEGNGAYGMSKHALVAYSDTLRQEMKKWGVFVSMIEPTGFHTASMHEQSLINKREEIWNSLDASTQESYGRDYLDKIYDTIISTSNRYPDDLTPVVRAMRSGLLSKRPRERYPCGVGAETLTILYSILPTWLSDKISLSLGIFPRDIQPAALHH</sequence>
<keyword evidence="1" id="KW-0560">Oxidoreductase</keyword>
<evidence type="ECO:0000313" key="2">
    <source>
        <dbReference type="EMBL" id="KAK3594137.1"/>
    </source>
</evidence>
<gene>
    <name evidence="2" type="ORF">CHS0354_040912</name>
</gene>